<evidence type="ECO:0000256" key="1">
    <source>
        <dbReference type="SAM" id="Phobius"/>
    </source>
</evidence>
<keyword evidence="1" id="KW-0472">Membrane</keyword>
<feature type="non-terminal residue" evidence="2">
    <location>
        <position position="1"/>
    </location>
</feature>
<feature type="transmembrane region" description="Helical" evidence="1">
    <location>
        <begin position="33"/>
        <end position="53"/>
    </location>
</feature>
<organism evidence="2 3">
    <name type="scientific">Mycena metata</name>
    <dbReference type="NCBI Taxonomy" id="1033252"/>
    <lineage>
        <taxon>Eukaryota</taxon>
        <taxon>Fungi</taxon>
        <taxon>Dikarya</taxon>
        <taxon>Basidiomycota</taxon>
        <taxon>Agaricomycotina</taxon>
        <taxon>Agaricomycetes</taxon>
        <taxon>Agaricomycetidae</taxon>
        <taxon>Agaricales</taxon>
        <taxon>Marasmiineae</taxon>
        <taxon>Mycenaceae</taxon>
        <taxon>Mycena</taxon>
    </lineage>
</organism>
<keyword evidence="1" id="KW-1133">Transmembrane helix</keyword>
<evidence type="ECO:0000313" key="2">
    <source>
        <dbReference type="EMBL" id="KAJ7776197.1"/>
    </source>
</evidence>
<keyword evidence="3" id="KW-1185">Reference proteome</keyword>
<feature type="transmembrane region" description="Helical" evidence="1">
    <location>
        <begin position="109"/>
        <end position="134"/>
    </location>
</feature>
<reference evidence="2" key="1">
    <citation type="submission" date="2023-03" db="EMBL/GenBank/DDBJ databases">
        <title>Massive genome expansion in bonnet fungi (Mycena s.s.) driven by repeated elements and novel gene families across ecological guilds.</title>
        <authorList>
            <consortium name="Lawrence Berkeley National Laboratory"/>
            <person name="Harder C.B."/>
            <person name="Miyauchi S."/>
            <person name="Viragh M."/>
            <person name="Kuo A."/>
            <person name="Thoen E."/>
            <person name="Andreopoulos B."/>
            <person name="Lu D."/>
            <person name="Skrede I."/>
            <person name="Drula E."/>
            <person name="Henrissat B."/>
            <person name="Morin E."/>
            <person name="Kohler A."/>
            <person name="Barry K."/>
            <person name="LaButti K."/>
            <person name="Morin E."/>
            <person name="Salamov A."/>
            <person name="Lipzen A."/>
            <person name="Mereny Z."/>
            <person name="Hegedus B."/>
            <person name="Baldrian P."/>
            <person name="Stursova M."/>
            <person name="Weitz H."/>
            <person name="Taylor A."/>
            <person name="Grigoriev I.V."/>
            <person name="Nagy L.G."/>
            <person name="Martin F."/>
            <person name="Kauserud H."/>
        </authorList>
    </citation>
    <scope>NUCLEOTIDE SEQUENCE</scope>
    <source>
        <strain evidence="2">CBHHK182m</strain>
    </source>
</reference>
<accession>A0AAD7K152</accession>
<name>A0AAD7K152_9AGAR</name>
<dbReference type="AlphaFoldDB" id="A0AAD7K152"/>
<protein>
    <submittedName>
        <fullName evidence="2">Uncharacterized protein</fullName>
    </submittedName>
</protein>
<sequence length="415" mass="47104">VQYLTHTSVQWYSRQKWDNAITMVSKDVRKFRIGMALVFADYVLAFVTIDLLFQPTWVEDILNLYIPPNIYTSTSEFLALVAGWISSENLLSGRKNQLACNVIRDANKIWYGIGVYTVMELFFMAGLSPFLTVYELFANPSRTARFLAAFYTYIHVGESNLWYIFSGWPSVLNEADPLYLHRPLLRPCIHDGVLAPTRDQRLRDSDWLYVWAKDRVLMSTRMADLHILDEFDVSNTTVCRDTVNKLYDVFEPTLLEPALQPHSPFGALIFGPAMWLSMGGLHPNTDPLTALYTEHDLLGASTKLAQGLYTGQLFLPAVDLKCARRDTFTYSGPKEITLIFHLILAYAYCSPRTQARLTKSKVNQITGTLRQSMLFKSIVQDTQGVSIGPLEYCGNGHIVHLGNIPQYVSCVTLLR</sequence>
<proteinExistence type="predicted"/>
<evidence type="ECO:0000313" key="3">
    <source>
        <dbReference type="Proteomes" id="UP001215598"/>
    </source>
</evidence>
<dbReference type="Proteomes" id="UP001215598">
    <property type="component" value="Unassembled WGS sequence"/>
</dbReference>
<keyword evidence="1" id="KW-0812">Transmembrane</keyword>
<comment type="caution">
    <text evidence="2">The sequence shown here is derived from an EMBL/GenBank/DDBJ whole genome shotgun (WGS) entry which is preliminary data.</text>
</comment>
<dbReference type="EMBL" id="JARKIB010000009">
    <property type="protein sequence ID" value="KAJ7776197.1"/>
    <property type="molecule type" value="Genomic_DNA"/>
</dbReference>
<gene>
    <name evidence="2" type="ORF">B0H16DRAFT_1302386</name>
</gene>